<comment type="caution">
    <text evidence="1">The sequence shown here is derived from an EMBL/GenBank/DDBJ whole genome shotgun (WGS) entry which is preliminary data.</text>
</comment>
<proteinExistence type="predicted"/>
<gene>
    <name evidence="1" type="ORF">Golax_013884</name>
</gene>
<dbReference type="EMBL" id="JABEZV010000007">
    <property type="protein sequence ID" value="MBA0714946.1"/>
    <property type="molecule type" value="Genomic_DNA"/>
</dbReference>
<reference evidence="1 2" key="1">
    <citation type="journal article" date="2019" name="Genome Biol. Evol.">
        <title>Insights into the evolution of the New World diploid cottons (Gossypium, subgenus Houzingenia) based on genome sequencing.</title>
        <authorList>
            <person name="Grover C.E."/>
            <person name="Arick M.A. 2nd"/>
            <person name="Thrash A."/>
            <person name="Conover J.L."/>
            <person name="Sanders W.S."/>
            <person name="Peterson D.G."/>
            <person name="Frelichowski J.E."/>
            <person name="Scheffler J.A."/>
            <person name="Scheffler B.E."/>
            <person name="Wendel J.F."/>
        </authorList>
    </citation>
    <scope>NUCLEOTIDE SEQUENCE [LARGE SCALE GENOMIC DNA]</scope>
    <source>
        <strain evidence="1">4</strain>
        <tissue evidence="1">Leaf</tissue>
    </source>
</reference>
<sequence>MAALRSFLRKRCLTYNELMMTRRLVSTEPIIDSPSLLKDSEIFPRIFLILKLRGKFTRIGSSCFS</sequence>
<evidence type="ECO:0000313" key="2">
    <source>
        <dbReference type="Proteomes" id="UP000593574"/>
    </source>
</evidence>
<protein>
    <submittedName>
        <fullName evidence="1">Uncharacterized protein</fullName>
    </submittedName>
</protein>
<accession>A0A7J8ZT18</accession>
<dbReference type="Proteomes" id="UP000593574">
    <property type="component" value="Unassembled WGS sequence"/>
</dbReference>
<organism evidence="1 2">
    <name type="scientific">Gossypium laxum</name>
    <dbReference type="NCBI Taxonomy" id="34288"/>
    <lineage>
        <taxon>Eukaryota</taxon>
        <taxon>Viridiplantae</taxon>
        <taxon>Streptophyta</taxon>
        <taxon>Embryophyta</taxon>
        <taxon>Tracheophyta</taxon>
        <taxon>Spermatophyta</taxon>
        <taxon>Magnoliopsida</taxon>
        <taxon>eudicotyledons</taxon>
        <taxon>Gunneridae</taxon>
        <taxon>Pentapetalae</taxon>
        <taxon>rosids</taxon>
        <taxon>malvids</taxon>
        <taxon>Malvales</taxon>
        <taxon>Malvaceae</taxon>
        <taxon>Malvoideae</taxon>
        <taxon>Gossypium</taxon>
    </lineage>
</organism>
<dbReference type="AlphaFoldDB" id="A0A7J8ZT18"/>
<name>A0A7J8ZT18_9ROSI</name>
<keyword evidence="2" id="KW-1185">Reference proteome</keyword>
<evidence type="ECO:0000313" key="1">
    <source>
        <dbReference type="EMBL" id="MBA0714946.1"/>
    </source>
</evidence>